<protein>
    <submittedName>
        <fullName evidence="1">Uncharacterized protein</fullName>
    </submittedName>
</protein>
<dbReference type="Proteomes" id="UP000759131">
    <property type="component" value="Unassembled WGS sequence"/>
</dbReference>
<dbReference type="EMBL" id="OC892038">
    <property type="protein sequence ID" value="CAD7646659.1"/>
    <property type="molecule type" value="Genomic_DNA"/>
</dbReference>
<accession>A0A7R9LRS9</accession>
<name>A0A7R9LRS9_9ACAR</name>
<reference evidence="1" key="1">
    <citation type="submission" date="2020-11" db="EMBL/GenBank/DDBJ databases">
        <authorList>
            <person name="Tran Van P."/>
        </authorList>
    </citation>
    <scope>NUCLEOTIDE SEQUENCE</scope>
</reference>
<dbReference type="AlphaFoldDB" id="A0A7R9LRS9"/>
<sequence length="79" mass="8841">MAGRADSCGVRRVLGIQRSGQSVWHRVNGGRVSTGRRCYTQPSHRCGSAHAIPPGLRTIHNTLRTDLRWIHCLLHCTRV</sequence>
<keyword evidence="2" id="KW-1185">Reference proteome</keyword>
<gene>
    <name evidence="1" type="ORF">OSB1V03_LOCUS21081</name>
</gene>
<evidence type="ECO:0000313" key="2">
    <source>
        <dbReference type="Proteomes" id="UP000759131"/>
    </source>
</evidence>
<organism evidence="1">
    <name type="scientific">Medioppia subpectinata</name>
    <dbReference type="NCBI Taxonomy" id="1979941"/>
    <lineage>
        <taxon>Eukaryota</taxon>
        <taxon>Metazoa</taxon>
        <taxon>Ecdysozoa</taxon>
        <taxon>Arthropoda</taxon>
        <taxon>Chelicerata</taxon>
        <taxon>Arachnida</taxon>
        <taxon>Acari</taxon>
        <taxon>Acariformes</taxon>
        <taxon>Sarcoptiformes</taxon>
        <taxon>Oribatida</taxon>
        <taxon>Brachypylina</taxon>
        <taxon>Oppioidea</taxon>
        <taxon>Oppiidae</taxon>
        <taxon>Medioppia</taxon>
    </lineage>
</organism>
<evidence type="ECO:0000313" key="1">
    <source>
        <dbReference type="EMBL" id="CAD7646659.1"/>
    </source>
</evidence>
<dbReference type="EMBL" id="CAJPIZ010037463">
    <property type="protein sequence ID" value="CAG2121135.1"/>
    <property type="molecule type" value="Genomic_DNA"/>
</dbReference>
<proteinExistence type="predicted"/>